<organism evidence="1 2">
    <name type="scientific">Aquimarina addita</name>
    <dbReference type="NCBI Taxonomy" id="870485"/>
    <lineage>
        <taxon>Bacteria</taxon>
        <taxon>Pseudomonadati</taxon>
        <taxon>Bacteroidota</taxon>
        <taxon>Flavobacteriia</taxon>
        <taxon>Flavobacteriales</taxon>
        <taxon>Flavobacteriaceae</taxon>
        <taxon>Aquimarina</taxon>
    </lineage>
</organism>
<name>A0ABP7X6Y6_9FLAO</name>
<comment type="caution">
    <text evidence="1">The sequence shown here is derived from an EMBL/GenBank/DDBJ whole genome shotgun (WGS) entry which is preliminary data.</text>
</comment>
<proteinExistence type="predicted"/>
<evidence type="ECO:0000313" key="2">
    <source>
        <dbReference type="Proteomes" id="UP001500459"/>
    </source>
</evidence>
<dbReference type="Proteomes" id="UP001500459">
    <property type="component" value="Unassembled WGS sequence"/>
</dbReference>
<protein>
    <submittedName>
        <fullName evidence="1">Uncharacterized protein</fullName>
    </submittedName>
</protein>
<gene>
    <name evidence="1" type="ORF">GCM10022393_00390</name>
</gene>
<keyword evidence="2" id="KW-1185">Reference proteome</keyword>
<reference evidence="2" key="1">
    <citation type="journal article" date="2019" name="Int. J. Syst. Evol. Microbiol.">
        <title>The Global Catalogue of Microorganisms (GCM) 10K type strain sequencing project: providing services to taxonomists for standard genome sequencing and annotation.</title>
        <authorList>
            <consortium name="The Broad Institute Genomics Platform"/>
            <consortium name="The Broad Institute Genome Sequencing Center for Infectious Disease"/>
            <person name="Wu L."/>
            <person name="Ma J."/>
        </authorList>
    </citation>
    <scope>NUCLEOTIDE SEQUENCE [LARGE SCALE GENOMIC DNA]</scope>
    <source>
        <strain evidence="2">JCM 17106</strain>
    </source>
</reference>
<dbReference type="EMBL" id="BAABCW010000001">
    <property type="protein sequence ID" value="GAA4106139.1"/>
    <property type="molecule type" value="Genomic_DNA"/>
</dbReference>
<evidence type="ECO:0000313" key="1">
    <source>
        <dbReference type="EMBL" id="GAA4106139.1"/>
    </source>
</evidence>
<sequence length="108" mass="12520">MKNMKTNKDIQSTIDKTLQAFDTIETVEVSPFFKDKVMQRLFLEKEEPETVRFWFAPKMQLATLICVLILNSLVLAKLQKTDYKEDVSQFAESFELSTDNDTSTLSFP</sequence>
<accession>A0ABP7X6Y6</accession>